<dbReference type="Pfam" id="PF00085">
    <property type="entry name" value="Thioredoxin"/>
    <property type="match status" value="1"/>
</dbReference>
<keyword evidence="4" id="KW-1185">Reference proteome</keyword>
<keyword evidence="3" id="KW-0413">Isomerase</keyword>
<evidence type="ECO:0000259" key="2">
    <source>
        <dbReference type="PROSITE" id="PS51352"/>
    </source>
</evidence>
<organism evidence="3 4">
    <name type="scientific">Crossiella equi</name>
    <dbReference type="NCBI Taxonomy" id="130796"/>
    <lineage>
        <taxon>Bacteria</taxon>
        <taxon>Bacillati</taxon>
        <taxon>Actinomycetota</taxon>
        <taxon>Actinomycetes</taxon>
        <taxon>Pseudonocardiales</taxon>
        <taxon>Pseudonocardiaceae</taxon>
        <taxon>Crossiella</taxon>
    </lineage>
</organism>
<keyword evidence="1" id="KW-0812">Transmembrane</keyword>
<protein>
    <submittedName>
        <fullName evidence="3">Thiol-disulfide isomerase/thioredoxin</fullName>
    </submittedName>
</protein>
<keyword evidence="1" id="KW-0472">Membrane</keyword>
<evidence type="ECO:0000313" key="4">
    <source>
        <dbReference type="Proteomes" id="UP001519363"/>
    </source>
</evidence>
<accession>A0ABS5AH06</accession>
<sequence>MTTEVWVVLGVVALTTALGLLYRWRNGKVRRSVPAERAPALPEEIRAVLAESPAITLVQLSTTFCAPCRHTKVLLSDVVRQEPRLRHVELDITERPELAERLKVLRTPTTLVVDARERELFRVSGLPKREELLAALRPLLG</sequence>
<dbReference type="GO" id="GO:0016853">
    <property type="term" value="F:isomerase activity"/>
    <property type="evidence" value="ECO:0007669"/>
    <property type="project" value="UniProtKB-KW"/>
</dbReference>
<dbReference type="SUPFAM" id="SSF52833">
    <property type="entry name" value="Thioredoxin-like"/>
    <property type="match status" value="1"/>
</dbReference>
<proteinExistence type="predicted"/>
<dbReference type="InterPro" id="IPR013766">
    <property type="entry name" value="Thioredoxin_domain"/>
</dbReference>
<dbReference type="InterPro" id="IPR036249">
    <property type="entry name" value="Thioredoxin-like_sf"/>
</dbReference>
<evidence type="ECO:0000256" key="1">
    <source>
        <dbReference type="SAM" id="Phobius"/>
    </source>
</evidence>
<keyword evidence="1" id="KW-1133">Transmembrane helix</keyword>
<reference evidence="3 4" key="1">
    <citation type="submission" date="2021-03" db="EMBL/GenBank/DDBJ databases">
        <title>Sequencing the genomes of 1000 actinobacteria strains.</title>
        <authorList>
            <person name="Klenk H.-P."/>
        </authorList>
    </citation>
    <scope>NUCLEOTIDE SEQUENCE [LARGE SCALE GENOMIC DNA]</scope>
    <source>
        <strain evidence="3 4">DSM 44580</strain>
    </source>
</reference>
<evidence type="ECO:0000313" key="3">
    <source>
        <dbReference type="EMBL" id="MBP2475856.1"/>
    </source>
</evidence>
<dbReference type="Proteomes" id="UP001519363">
    <property type="component" value="Unassembled WGS sequence"/>
</dbReference>
<name>A0ABS5AH06_9PSEU</name>
<dbReference type="RefSeq" id="WP_086785491.1">
    <property type="nucleotide sequence ID" value="NZ_JAGIOO010000001.1"/>
</dbReference>
<dbReference type="CDD" id="cd02947">
    <property type="entry name" value="TRX_family"/>
    <property type="match status" value="1"/>
</dbReference>
<dbReference type="Gene3D" id="3.40.30.10">
    <property type="entry name" value="Glutaredoxin"/>
    <property type="match status" value="1"/>
</dbReference>
<dbReference type="PROSITE" id="PS51352">
    <property type="entry name" value="THIOREDOXIN_2"/>
    <property type="match status" value="1"/>
</dbReference>
<feature type="transmembrane region" description="Helical" evidence="1">
    <location>
        <begin position="6"/>
        <end position="24"/>
    </location>
</feature>
<feature type="domain" description="Thioredoxin" evidence="2">
    <location>
        <begin position="27"/>
        <end position="141"/>
    </location>
</feature>
<comment type="caution">
    <text evidence="3">The sequence shown here is derived from an EMBL/GenBank/DDBJ whole genome shotgun (WGS) entry which is preliminary data.</text>
</comment>
<gene>
    <name evidence="3" type="ORF">JOF53_004728</name>
</gene>
<dbReference type="EMBL" id="JAGIOO010000001">
    <property type="protein sequence ID" value="MBP2475856.1"/>
    <property type="molecule type" value="Genomic_DNA"/>
</dbReference>